<dbReference type="GO" id="GO:0055085">
    <property type="term" value="P:transmembrane transport"/>
    <property type="evidence" value="ECO:0007669"/>
    <property type="project" value="UniProtKB-ARBA"/>
</dbReference>
<dbReference type="GO" id="GO:0016887">
    <property type="term" value="F:ATP hydrolysis activity"/>
    <property type="evidence" value="ECO:0007669"/>
    <property type="project" value="InterPro"/>
</dbReference>
<sequence>MPQCLLNAVSFSVSKGKVLGVIGESGAGKSTLGLAVLGYGRGGVKTVGGQVLFDGQDVPSLPEAARQALRGTRIAYVAQSAASAFNPSLPLGEQIIETPVDRGLLSRQQAWDRAISLLGLLGLPDPATVMTRYPHQVSGGQLQRAMTAMALCSGPDLVIFDEPTTALDVTTQIGVLQAIRTAIARSGTAALYISHDLALVAQIADDVLVLRHGQTVEYGPVRKIISDPDQDYTRQLVSAGKGTVVPALQDAGPLLDIKDIGMAYPGGEPVLSSVSASVRKGQTLALIGRSGSGKTSLGRVICGLNSPTAGHVSFAGDVLPSGRRQRSRDQLRRIQLIHQSPDLALNPAHTVEESIGRPLTLYWKQRGRVRRNAVLELLQQVELSERLIDSYPAALSGGQKQRVCIARALAARPDLIVCDEPTSALDPLVAQGILTLLAQTQQQTGLSYLFITHDFHVVRQVAHHVAVLHQGRIIQYGPTDEVFSPPYEEEMHRLMLSVPELDVDWLNRVLADAPEEGLFT</sequence>
<dbReference type="FunFam" id="3.40.50.300:FF:002585">
    <property type="entry name" value="Glutathione import ATP-binding protein GsiA"/>
    <property type="match status" value="1"/>
</dbReference>
<evidence type="ECO:0000256" key="2">
    <source>
        <dbReference type="ARBA" id="ARBA00022448"/>
    </source>
</evidence>
<dbReference type="CDD" id="cd03257">
    <property type="entry name" value="ABC_NikE_OppD_transporters"/>
    <property type="match status" value="2"/>
</dbReference>
<evidence type="ECO:0000259" key="5">
    <source>
        <dbReference type="PROSITE" id="PS50893"/>
    </source>
</evidence>
<keyword evidence="3" id="KW-0547">Nucleotide-binding</keyword>
<dbReference type="InterPro" id="IPR027417">
    <property type="entry name" value="P-loop_NTPase"/>
</dbReference>
<evidence type="ECO:0000256" key="1">
    <source>
        <dbReference type="ARBA" id="ARBA00005417"/>
    </source>
</evidence>
<dbReference type="InterPro" id="IPR003593">
    <property type="entry name" value="AAA+_ATPase"/>
</dbReference>
<name>A0A7X0DMS2_NOVIT</name>
<dbReference type="Pfam" id="PF00005">
    <property type="entry name" value="ABC_tran"/>
    <property type="match status" value="2"/>
</dbReference>
<dbReference type="SUPFAM" id="SSF52540">
    <property type="entry name" value="P-loop containing nucleoside triphosphate hydrolases"/>
    <property type="match status" value="2"/>
</dbReference>
<dbReference type="InterPro" id="IPR050319">
    <property type="entry name" value="ABC_transp_ATP-bind"/>
</dbReference>
<evidence type="ECO:0000313" key="7">
    <source>
        <dbReference type="Proteomes" id="UP000544872"/>
    </source>
</evidence>
<proteinExistence type="inferred from homology"/>
<comment type="caution">
    <text evidence="6">The sequence shown here is derived from an EMBL/GenBank/DDBJ whole genome shotgun (WGS) entry which is preliminary data.</text>
</comment>
<evidence type="ECO:0000256" key="4">
    <source>
        <dbReference type="ARBA" id="ARBA00022840"/>
    </source>
</evidence>
<dbReference type="Proteomes" id="UP000544872">
    <property type="component" value="Unassembled WGS sequence"/>
</dbReference>
<keyword evidence="2" id="KW-0813">Transport</keyword>
<evidence type="ECO:0000313" key="6">
    <source>
        <dbReference type="EMBL" id="MBB6211366.1"/>
    </source>
</evidence>
<dbReference type="EMBL" id="JACIIX010000010">
    <property type="protein sequence ID" value="MBB6211366.1"/>
    <property type="molecule type" value="Genomic_DNA"/>
</dbReference>
<dbReference type="InterPro" id="IPR017871">
    <property type="entry name" value="ABC_transporter-like_CS"/>
</dbReference>
<gene>
    <name evidence="6" type="ORF">FHS48_002803</name>
</gene>
<dbReference type="PANTHER" id="PTHR43776:SF7">
    <property type="entry name" value="D,D-DIPEPTIDE TRANSPORT ATP-BINDING PROTEIN DDPF-RELATED"/>
    <property type="match status" value="1"/>
</dbReference>
<organism evidence="6 7">
    <name type="scientific">Novispirillum itersonii</name>
    <name type="common">Aquaspirillum itersonii</name>
    <dbReference type="NCBI Taxonomy" id="189"/>
    <lineage>
        <taxon>Bacteria</taxon>
        <taxon>Pseudomonadati</taxon>
        <taxon>Pseudomonadota</taxon>
        <taxon>Alphaproteobacteria</taxon>
        <taxon>Rhodospirillales</taxon>
        <taxon>Novispirillaceae</taxon>
        <taxon>Novispirillum</taxon>
    </lineage>
</organism>
<feature type="domain" description="ABC transporter" evidence="5">
    <location>
        <begin position="255"/>
        <end position="495"/>
    </location>
</feature>
<evidence type="ECO:0000256" key="3">
    <source>
        <dbReference type="ARBA" id="ARBA00022741"/>
    </source>
</evidence>
<dbReference type="AlphaFoldDB" id="A0A7X0DMS2"/>
<feature type="domain" description="ABC transporter" evidence="5">
    <location>
        <begin position="1"/>
        <end position="237"/>
    </location>
</feature>
<dbReference type="InterPro" id="IPR003439">
    <property type="entry name" value="ABC_transporter-like_ATP-bd"/>
</dbReference>
<protein>
    <submittedName>
        <fullName evidence="6">Peptide/nickel transport system ATP-binding protein</fullName>
    </submittedName>
</protein>
<dbReference type="PROSITE" id="PS50893">
    <property type="entry name" value="ABC_TRANSPORTER_2"/>
    <property type="match status" value="2"/>
</dbReference>
<dbReference type="GO" id="GO:0005524">
    <property type="term" value="F:ATP binding"/>
    <property type="evidence" value="ECO:0007669"/>
    <property type="project" value="UniProtKB-KW"/>
</dbReference>
<dbReference type="PANTHER" id="PTHR43776">
    <property type="entry name" value="TRANSPORT ATP-BINDING PROTEIN"/>
    <property type="match status" value="1"/>
</dbReference>
<keyword evidence="4 6" id="KW-0067">ATP-binding</keyword>
<dbReference type="SMART" id="SM00382">
    <property type="entry name" value="AAA"/>
    <property type="match status" value="2"/>
</dbReference>
<dbReference type="Gene3D" id="3.40.50.300">
    <property type="entry name" value="P-loop containing nucleotide triphosphate hydrolases"/>
    <property type="match status" value="2"/>
</dbReference>
<comment type="similarity">
    <text evidence="1">Belongs to the ABC transporter superfamily.</text>
</comment>
<reference evidence="6 7" key="1">
    <citation type="submission" date="2020-08" db="EMBL/GenBank/DDBJ databases">
        <title>Genomic Encyclopedia of Type Strains, Phase IV (KMG-IV): sequencing the most valuable type-strain genomes for metagenomic binning, comparative biology and taxonomic classification.</title>
        <authorList>
            <person name="Goeker M."/>
        </authorList>
    </citation>
    <scope>NUCLEOTIDE SEQUENCE [LARGE SCALE GENOMIC DNA]</scope>
    <source>
        <strain evidence="6 7">DSM 11590</strain>
    </source>
</reference>
<keyword evidence="7" id="KW-1185">Reference proteome</keyword>
<dbReference type="PROSITE" id="PS00211">
    <property type="entry name" value="ABC_TRANSPORTER_1"/>
    <property type="match status" value="1"/>
</dbReference>
<accession>A0A7X0DMS2</accession>